<name>A0A8S9PIB7_BRACR</name>
<accession>A0A8S9PIB7</accession>
<comment type="caution">
    <text evidence="1">The sequence shown here is derived from an EMBL/GenBank/DDBJ whole genome shotgun (WGS) entry which is preliminary data.</text>
</comment>
<evidence type="ECO:0000313" key="1">
    <source>
        <dbReference type="EMBL" id="KAF3513901.1"/>
    </source>
</evidence>
<dbReference type="Proteomes" id="UP000712600">
    <property type="component" value="Unassembled WGS sequence"/>
</dbReference>
<protein>
    <submittedName>
        <fullName evidence="1">Uncharacterized protein</fullName>
    </submittedName>
</protein>
<proteinExistence type="predicted"/>
<dbReference type="AlphaFoldDB" id="A0A8S9PIB7"/>
<dbReference type="EMBL" id="QGKX02001521">
    <property type="protein sequence ID" value="KAF3513901.1"/>
    <property type="molecule type" value="Genomic_DNA"/>
</dbReference>
<evidence type="ECO:0000313" key="2">
    <source>
        <dbReference type="Proteomes" id="UP000712600"/>
    </source>
</evidence>
<gene>
    <name evidence="1" type="ORF">F2Q69_00004185</name>
</gene>
<reference evidence="1" key="1">
    <citation type="submission" date="2019-12" db="EMBL/GenBank/DDBJ databases">
        <title>Genome sequencing and annotation of Brassica cretica.</title>
        <authorList>
            <person name="Studholme D.J."/>
            <person name="Sarris P."/>
        </authorList>
    </citation>
    <scope>NUCLEOTIDE SEQUENCE</scope>
    <source>
        <strain evidence="1">PFS-109/04</strain>
        <tissue evidence="1">Leaf</tissue>
    </source>
</reference>
<organism evidence="1 2">
    <name type="scientific">Brassica cretica</name>
    <name type="common">Mustard</name>
    <dbReference type="NCBI Taxonomy" id="69181"/>
    <lineage>
        <taxon>Eukaryota</taxon>
        <taxon>Viridiplantae</taxon>
        <taxon>Streptophyta</taxon>
        <taxon>Embryophyta</taxon>
        <taxon>Tracheophyta</taxon>
        <taxon>Spermatophyta</taxon>
        <taxon>Magnoliopsida</taxon>
        <taxon>eudicotyledons</taxon>
        <taxon>Gunneridae</taxon>
        <taxon>Pentapetalae</taxon>
        <taxon>rosids</taxon>
        <taxon>malvids</taxon>
        <taxon>Brassicales</taxon>
        <taxon>Brassicaceae</taxon>
        <taxon>Brassiceae</taxon>
        <taxon>Brassica</taxon>
    </lineage>
</organism>
<sequence>MVETYPKKKLVCKHIPGSQWSSGPCGPVAVDGPWMQTYSGFDPPAAETKSHCSAHHGCGYVRMKTRERVCRGLHLPPGD</sequence>